<dbReference type="InterPro" id="IPR036188">
    <property type="entry name" value="FAD/NAD-bd_sf"/>
</dbReference>
<gene>
    <name evidence="2" type="ORF">RZN69_14855</name>
</gene>
<dbReference type="EMBL" id="CP136920">
    <property type="protein sequence ID" value="WOO39903.1"/>
    <property type="molecule type" value="Genomic_DNA"/>
</dbReference>
<dbReference type="PANTHER" id="PTHR43539">
    <property type="entry name" value="FLAVIN-BINDING MONOOXYGENASE-LIKE PROTEIN (AFU_ORTHOLOGUE AFUA_4G09220)"/>
    <property type="match status" value="1"/>
</dbReference>
<reference evidence="2 3" key="1">
    <citation type="submission" date="2023-10" db="EMBL/GenBank/DDBJ databases">
        <title>Rubellicoccus peritrichatus gen. nov., sp. nov., isolated from an algae of coral reef tank.</title>
        <authorList>
            <person name="Luo J."/>
        </authorList>
    </citation>
    <scope>NUCLEOTIDE SEQUENCE [LARGE SCALE GENOMIC DNA]</scope>
    <source>
        <strain evidence="2 3">CR14</strain>
    </source>
</reference>
<dbReference type="RefSeq" id="WP_317831950.1">
    <property type="nucleotide sequence ID" value="NZ_CP136920.1"/>
</dbReference>
<dbReference type="Proteomes" id="UP001304300">
    <property type="component" value="Chromosome"/>
</dbReference>
<dbReference type="AlphaFoldDB" id="A0AAQ3QTY5"/>
<keyword evidence="3" id="KW-1185">Reference proteome</keyword>
<organism evidence="2 3">
    <name type="scientific">Rubellicoccus peritrichatus</name>
    <dbReference type="NCBI Taxonomy" id="3080537"/>
    <lineage>
        <taxon>Bacteria</taxon>
        <taxon>Pseudomonadati</taxon>
        <taxon>Verrucomicrobiota</taxon>
        <taxon>Opitutia</taxon>
        <taxon>Puniceicoccales</taxon>
        <taxon>Cerasicoccaceae</taxon>
        <taxon>Rubellicoccus</taxon>
    </lineage>
</organism>
<dbReference type="GO" id="GO:0004497">
    <property type="term" value="F:monooxygenase activity"/>
    <property type="evidence" value="ECO:0007669"/>
    <property type="project" value="TreeGrafter"/>
</dbReference>
<dbReference type="SUPFAM" id="SSF51905">
    <property type="entry name" value="FAD/NAD(P)-binding domain"/>
    <property type="match status" value="1"/>
</dbReference>
<evidence type="ECO:0000313" key="2">
    <source>
        <dbReference type="EMBL" id="WOO39903.1"/>
    </source>
</evidence>
<dbReference type="Gene3D" id="3.50.50.60">
    <property type="entry name" value="FAD/NAD(P)-binding domain"/>
    <property type="match status" value="2"/>
</dbReference>
<accession>A0AAQ3QTY5</accession>
<dbReference type="PANTHER" id="PTHR43539:SF89">
    <property type="entry name" value="NAD(P)-BINDING DOMAIN-CONTAINING PROTEIN"/>
    <property type="match status" value="1"/>
</dbReference>
<proteinExistence type="predicted"/>
<dbReference type="InterPro" id="IPR050982">
    <property type="entry name" value="Auxin_biosynth/cation_transpt"/>
</dbReference>
<evidence type="ECO:0000256" key="1">
    <source>
        <dbReference type="ARBA" id="ARBA00023002"/>
    </source>
</evidence>
<dbReference type="PRINTS" id="PR00469">
    <property type="entry name" value="PNDRDTASEII"/>
</dbReference>
<evidence type="ECO:0000313" key="3">
    <source>
        <dbReference type="Proteomes" id="UP001304300"/>
    </source>
</evidence>
<dbReference type="Pfam" id="PF13738">
    <property type="entry name" value="Pyr_redox_3"/>
    <property type="match status" value="1"/>
</dbReference>
<dbReference type="KEGG" id="puo:RZN69_14855"/>
<dbReference type="GO" id="GO:0050660">
    <property type="term" value="F:flavin adenine dinucleotide binding"/>
    <property type="evidence" value="ECO:0007669"/>
    <property type="project" value="TreeGrafter"/>
</dbReference>
<sequence>MKVTFTNCRMDFEAIIVGAGPAGIGCCLALRRAGVEKVLLLEAEEVGASFRRWPEEMRLITPSFHGNPFFQTDLNAITPDTSPADFFQKEHLSGNEYANYLAAVAQHFELRLHENERVLQIQPEPGGYSIETEQATYRTSVVIWAGGEFSHPKTGSFPGAEHCAHSSVFRTWADFKGDEALIIGGYESGIDAACHLVQLGKRVVVISTGEPWNVDNPDPSEVLSPYTRERLKTTMQNNPKRLLLLGNSTVARVGCLSKRYIVETEDGKILNTNHRPIAAIGFHSALAPIKELWAWEGSKPQFTEEDESTLYPGIYYTGPSLVQRNSKFCFIYKFRSRFGVVARSVARRLGYPEPDLEDDRRRGFLVDDLECCTNCECAVESEAESVAPQS</sequence>
<protein>
    <submittedName>
        <fullName evidence="2">NAD(P)/FAD-dependent oxidoreductase</fullName>
    </submittedName>
</protein>
<dbReference type="PROSITE" id="PS51257">
    <property type="entry name" value="PROKAR_LIPOPROTEIN"/>
    <property type="match status" value="1"/>
</dbReference>
<keyword evidence="1" id="KW-0560">Oxidoreductase</keyword>
<name>A0AAQ3QTY5_9BACT</name>